<evidence type="ECO:0000313" key="2">
    <source>
        <dbReference type="Proteomes" id="UP000002068"/>
    </source>
</evidence>
<reference evidence="1 2" key="1">
    <citation type="journal article" date="2009" name="Genome Biol.">
        <title>Comparative genome and phenotypic analysis of Clostridium difficile 027 strains provides insight into the evolution of a hypervirulent bacterium.</title>
        <authorList>
            <person name="Stabler R.A."/>
            <person name="He M."/>
            <person name="Dawson L."/>
            <person name="Martin M."/>
            <person name="Valiente E."/>
            <person name="Corton C."/>
            <person name="Lawley T.D."/>
            <person name="Sebaihia M."/>
            <person name="Quail M.A."/>
            <person name="Rose G."/>
            <person name="Gerding D.N."/>
            <person name="Gibert M."/>
            <person name="Popoff M.R."/>
            <person name="Parkhill J."/>
            <person name="Dougan G."/>
            <person name="Wren B.W."/>
        </authorList>
    </citation>
    <scope>NUCLEOTIDE SEQUENCE [LARGE SCALE GENOMIC DNA]</scope>
    <source>
        <strain evidence="1 2">CD196</strain>
    </source>
</reference>
<gene>
    <name evidence="1" type="ordered locus">CD196_1232</name>
</gene>
<evidence type="ECO:0000313" key="1">
    <source>
        <dbReference type="EMBL" id="CBA62340.1"/>
    </source>
</evidence>
<dbReference type="KEGG" id="cdc:CD196_1232"/>
<accession>A0A0H3NAP0</accession>
<organism evidence="1 2">
    <name type="scientific">Clostridioides difficile (strain CD196)</name>
    <name type="common">Peptoclostridium difficile</name>
    <dbReference type="NCBI Taxonomy" id="645462"/>
    <lineage>
        <taxon>Bacteria</taxon>
        <taxon>Bacillati</taxon>
        <taxon>Bacillota</taxon>
        <taxon>Clostridia</taxon>
        <taxon>Peptostreptococcales</taxon>
        <taxon>Peptostreptococcaceae</taxon>
        <taxon>Clostridioides</taxon>
    </lineage>
</organism>
<proteinExistence type="predicted"/>
<dbReference type="EMBL" id="FN538970">
    <property type="protein sequence ID" value="CBA62340.1"/>
    <property type="molecule type" value="Genomic_DNA"/>
</dbReference>
<name>A0A0H3NAP0_CLODC</name>
<dbReference type="AlphaFoldDB" id="A0A0H3NAP0"/>
<protein>
    <submittedName>
        <fullName evidence="1">Phage protein</fullName>
    </submittedName>
</protein>
<dbReference type="Proteomes" id="UP000002068">
    <property type="component" value="Chromosome"/>
</dbReference>
<dbReference type="InterPro" id="IPR016024">
    <property type="entry name" value="ARM-type_fold"/>
</dbReference>
<dbReference type="Gene3D" id="1.20.5.300">
    <property type="match status" value="1"/>
</dbReference>
<dbReference type="HOGENOM" id="CLU_018341_0_0_9"/>
<dbReference type="SUPFAM" id="SSF48371">
    <property type="entry name" value="ARM repeat"/>
    <property type="match status" value="1"/>
</dbReference>
<sequence>MSFDRRWYVMGNVREEGINMYLTDNYTPKMNQIISVTDNFRRATVAVSLSTNVMASSIKNSIGSASSRVNSLNSSLRKVQTTASSVSSTMAKLSSSINAVSGVIGSLNGSIMRLAITIAMIIDYFNKLIQKKNEFNSNIMIILIFKAKSDEVEKTKNKLLGNLKKIGGKIWNIVIKAKDMTKRVISSILGKLKRVEKRPYQGSINLKDMVSSAMARILPKLMLFKNTFWSGVIAIKDMASSIISKVFPKLRLFAGKVWSGAIAVKDMASGILGSIKGKISDLTNGATIGVAVKKGVDLLGQEQNQKVVLESVMKRNTGKTSQKDVDKYYDSLVNMANDTPFDPEDVVAMGTKAKMISNITGGKKEKDITQAMVDVRALNMNTSSEQDVSAAFLSAAKGNMESLNTLVGENYKTFDEALEGISVKQMGLAKEMSNTIPGIISGAQTSINNGLKSIVKPFDDILGQGLKKIKTFIESGLGNLAGLSEKMAGKIGNVMNGKIIIGNKYDQMQSRSVKNGKEFSDSTQYRISNEAEKRKMMVENKQERFENHAATMIGNAPKAIVNAGSTLLQNIDFTALIDSLLPVVNLVNNLLDSINNKSPIAQGLISIFGTIVTTAFQLIGPVVEAVSPIITRIFTFLGEYAPQINNFIETLGVIWKTVWETLGPLLETGWKIIEPILGAFFNILDKVCKIVKDICKWWQTMINKIKNGSITGTVLNLVEKSKKNYKDNPYAGTKAGDSGKAYSSKKGNNAFGLNYVPYNDYQTRLHEGEMVLTKQEANQYRSRKNGGNINIAKLADTIVIREEADIEKITSKLVASIQLAQLGGVL</sequence>